<dbReference type="Gene3D" id="3.40.50.1000">
    <property type="entry name" value="HAD superfamily/HAD-like"/>
    <property type="match status" value="1"/>
</dbReference>
<dbReference type="GO" id="GO:0008967">
    <property type="term" value="F:phosphoglycolate phosphatase activity"/>
    <property type="evidence" value="ECO:0007669"/>
    <property type="project" value="TreeGrafter"/>
</dbReference>
<dbReference type="AlphaFoldDB" id="A0A1F5ZCM6"/>
<comment type="caution">
    <text evidence="1">The sequence shown here is derived from an EMBL/GenBank/DDBJ whole genome shotgun (WGS) entry which is preliminary data.</text>
</comment>
<evidence type="ECO:0000313" key="2">
    <source>
        <dbReference type="Proteomes" id="UP000176854"/>
    </source>
</evidence>
<dbReference type="InterPro" id="IPR050155">
    <property type="entry name" value="HAD-like_hydrolase_sf"/>
</dbReference>
<dbReference type="STRING" id="1798373.A2154_04545"/>
<protein>
    <recommendedName>
        <fullName evidence="3">HAD family hydrolase</fullName>
    </recommendedName>
</protein>
<dbReference type="InterPro" id="IPR036412">
    <property type="entry name" value="HAD-like_sf"/>
</dbReference>
<dbReference type="SUPFAM" id="SSF56784">
    <property type="entry name" value="HAD-like"/>
    <property type="match status" value="1"/>
</dbReference>
<proteinExistence type="predicted"/>
<dbReference type="Pfam" id="PF13419">
    <property type="entry name" value="HAD_2"/>
    <property type="match status" value="1"/>
</dbReference>
<evidence type="ECO:0000313" key="1">
    <source>
        <dbReference type="EMBL" id="OGG09877.1"/>
    </source>
</evidence>
<dbReference type="Proteomes" id="UP000176854">
    <property type="component" value="Unassembled WGS sequence"/>
</dbReference>
<dbReference type="PANTHER" id="PTHR43434:SF1">
    <property type="entry name" value="PHOSPHOGLYCOLATE PHOSPHATASE"/>
    <property type="match status" value="1"/>
</dbReference>
<dbReference type="SFLD" id="SFLDS00003">
    <property type="entry name" value="Haloacid_Dehalogenase"/>
    <property type="match status" value="1"/>
</dbReference>
<dbReference type="InterPro" id="IPR023198">
    <property type="entry name" value="PGP-like_dom2"/>
</dbReference>
<dbReference type="SFLD" id="SFLDG01129">
    <property type="entry name" value="C1.5:_HAD__Beta-PGM__Phosphata"/>
    <property type="match status" value="1"/>
</dbReference>
<sequence length="224" mass="25524">MLKLIIFDWDDVVVIGAKNAYFASYHKALTDLGILLTPDEERRRILAKWSKPSREEFKELLKEHPQLINQACQIYEKEKANIFLQSLSILPGTQKLLLHLSKYYKLGVSSGNTLEMIKNQIIPRFQIPNVFSQIISSHQISDPKKMKPHPFMLEVIMETQKILPEETIFIGDAATDVQMARNAKVVPVVVLTGHLSKEEAESLKVKWIIPDILALPTVLNSIIN</sequence>
<dbReference type="EMBL" id="MFJC01000011">
    <property type="protein sequence ID" value="OGG09877.1"/>
    <property type="molecule type" value="Genomic_DNA"/>
</dbReference>
<name>A0A1F5ZCM6_9BACT</name>
<gene>
    <name evidence="1" type="ORF">A2154_04545</name>
</gene>
<evidence type="ECO:0008006" key="3">
    <source>
        <dbReference type="Google" id="ProtNLM"/>
    </source>
</evidence>
<dbReference type="Gene3D" id="1.10.150.240">
    <property type="entry name" value="Putative phosphatase, domain 2"/>
    <property type="match status" value="1"/>
</dbReference>
<dbReference type="PANTHER" id="PTHR43434">
    <property type="entry name" value="PHOSPHOGLYCOLATE PHOSPHATASE"/>
    <property type="match status" value="1"/>
</dbReference>
<accession>A0A1F5ZCM6</accession>
<dbReference type="InterPro" id="IPR041492">
    <property type="entry name" value="HAD_2"/>
</dbReference>
<dbReference type="GO" id="GO:0006281">
    <property type="term" value="P:DNA repair"/>
    <property type="evidence" value="ECO:0007669"/>
    <property type="project" value="TreeGrafter"/>
</dbReference>
<reference evidence="1 2" key="1">
    <citation type="journal article" date="2016" name="Nat. Commun.">
        <title>Thousands of microbial genomes shed light on interconnected biogeochemical processes in an aquifer system.</title>
        <authorList>
            <person name="Anantharaman K."/>
            <person name="Brown C.T."/>
            <person name="Hug L.A."/>
            <person name="Sharon I."/>
            <person name="Castelle C.J."/>
            <person name="Probst A.J."/>
            <person name="Thomas B.C."/>
            <person name="Singh A."/>
            <person name="Wilkins M.J."/>
            <person name="Karaoz U."/>
            <person name="Brodie E.L."/>
            <person name="Williams K.H."/>
            <person name="Hubbard S.S."/>
            <person name="Banfield J.F."/>
        </authorList>
    </citation>
    <scope>NUCLEOTIDE SEQUENCE [LARGE SCALE GENOMIC DNA]</scope>
</reference>
<dbReference type="InterPro" id="IPR023214">
    <property type="entry name" value="HAD_sf"/>
</dbReference>
<organism evidence="1 2">
    <name type="scientific">Candidatus Gottesmanbacteria bacterium RBG_16_43_7</name>
    <dbReference type="NCBI Taxonomy" id="1798373"/>
    <lineage>
        <taxon>Bacteria</taxon>
        <taxon>Candidatus Gottesmaniibacteriota</taxon>
    </lineage>
</organism>